<dbReference type="CDD" id="cd09272">
    <property type="entry name" value="RNase_HI_RT_Ty1"/>
    <property type="match status" value="1"/>
</dbReference>
<dbReference type="SUPFAM" id="SSF56672">
    <property type="entry name" value="DNA/RNA polymerases"/>
    <property type="match status" value="1"/>
</dbReference>
<dbReference type="OrthoDB" id="414945at2759"/>
<dbReference type="PANTHER" id="PTHR11439:SF498">
    <property type="entry name" value="DNAK FAMILY PROTEIN"/>
    <property type="match status" value="1"/>
</dbReference>
<evidence type="ECO:0000259" key="1">
    <source>
        <dbReference type="Pfam" id="PF07727"/>
    </source>
</evidence>
<evidence type="ECO:0000313" key="3">
    <source>
        <dbReference type="RefSeq" id="XP_018840964.1"/>
    </source>
</evidence>
<accession>A0A2I4GAN1</accession>
<keyword evidence="2" id="KW-1185">Reference proteome</keyword>
<dbReference type="Pfam" id="PF07727">
    <property type="entry name" value="RVT_2"/>
    <property type="match status" value="1"/>
</dbReference>
<sequence>MVTIKCLLSIAAIKGWLLIQLDVNNAFFHGELLEEVYIVLPLGFGDKNDKRVCRLNKSLYGLKQAFRQWFAKFSSTIISLGFMQSKTDYSLFTNTQGTSFMALLVYVDDILIANNDVTFVNTFKTFLDQKFKLKDLGPLMYFLGLEVTRNTSGISLSHRKYALEILSNIGFLGSKPVKTHMEQHLKLSRYDGVLLEDPKPYRRLVGRLLDLTITRPDLTFAVHTLSQFMDSPQLPHLHAAHRVLQYIKDSPDQGLFFPSNSNLKLTGFADSDWAGCQDTRRSITSFCIFLGSSLISWKSKKQYVVSRSSAEAEYRVLANTVSELVWLISLLQDLQVNHSSAATLYCDNKSAIQIATNSVFHERTKIYIEIDCHFVRDKIQDSSIKLFYVNSHIRLVDCFTKPLGFPLFSTLLSKLGIIDIHAPALVVKLV</sequence>
<reference evidence="3" key="1">
    <citation type="submission" date="2025-08" db="UniProtKB">
        <authorList>
            <consortium name="RefSeq"/>
        </authorList>
    </citation>
    <scope>IDENTIFICATION</scope>
    <source>
        <tissue evidence="3">Leaves</tissue>
    </source>
</reference>
<dbReference type="GeneID" id="109006209"/>
<evidence type="ECO:0000313" key="2">
    <source>
        <dbReference type="Proteomes" id="UP000235220"/>
    </source>
</evidence>
<name>A0A2I4GAN1_JUGRE</name>
<dbReference type="AlphaFoldDB" id="A0A2I4GAN1"/>
<feature type="domain" description="Reverse transcriptase Ty1/copia-type" evidence="1">
    <location>
        <begin position="3"/>
        <end position="182"/>
    </location>
</feature>
<protein>
    <submittedName>
        <fullName evidence="3">Uncharacterized mitochondrial protein AtMg00810-like</fullName>
    </submittedName>
</protein>
<dbReference type="PANTHER" id="PTHR11439">
    <property type="entry name" value="GAG-POL-RELATED RETROTRANSPOSON"/>
    <property type="match status" value="1"/>
</dbReference>
<dbReference type="Gramene" id="Jr01_29520_p1">
    <property type="protein sequence ID" value="cds.Jr01_29520_p1"/>
    <property type="gene ID" value="Jr01_29520"/>
</dbReference>
<gene>
    <name evidence="3" type="primary">LOC109006209</name>
</gene>
<dbReference type="RefSeq" id="XP_018840964.1">
    <property type="nucleotide sequence ID" value="XM_018985419.1"/>
</dbReference>
<organism evidence="2 3">
    <name type="scientific">Juglans regia</name>
    <name type="common">English walnut</name>
    <dbReference type="NCBI Taxonomy" id="51240"/>
    <lineage>
        <taxon>Eukaryota</taxon>
        <taxon>Viridiplantae</taxon>
        <taxon>Streptophyta</taxon>
        <taxon>Embryophyta</taxon>
        <taxon>Tracheophyta</taxon>
        <taxon>Spermatophyta</taxon>
        <taxon>Magnoliopsida</taxon>
        <taxon>eudicotyledons</taxon>
        <taxon>Gunneridae</taxon>
        <taxon>Pentapetalae</taxon>
        <taxon>rosids</taxon>
        <taxon>fabids</taxon>
        <taxon>Fagales</taxon>
        <taxon>Juglandaceae</taxon>
        <taxon>Juglans</taxon>
    </lineage>
</organism>
<dbReference type="InterPro" id="IPR043502">
    <property type="entry name" value="DNA/RNA_pol_sf"/>
</dbReference>
<dbReference type="InterPro" id="IPR013103">
    <property type="entry name" value="RVT_2"/>
</dbReference>
<dbReference type="KEGG" id="jre:109006209"/>
<dbReference type="Proteomes" id="UP000235220">
    <property type="component" value="Chromosome 1"/>
</dbReference>
<proteinExistence type="predicted"/>
<dbReference type="STRING" id="51240.A0A2I4GAN1"/>